<feature type="transmembrane region" description="Helical" evidence="1">
    <location>
        <begin position="20"/>
        <end position="38"/>
    </location>
</feature>
<organism evidence="2 3">
    <name type="scientific">Dermatophagoides farinae</name>
    <name type="common">American house dust mite</name>
    <dbReference type="NCBI Taxonomy" id="6954"/>
    <lineage>
        <taxon>Eukaryota</taxon>
        <taxon>Metazoa</taxon>
        <taxon>Ecdysozoa</taxon>
        <taxon>Arthropoda</taxon>
        <taxon>Chelicerata</taxon>
        <taxon>Arachnida</taxon>
        <taxon>Acari</taxon>
        <taxon>Acariformes</taxon>
        <taxon>Sarcoptiformes</taxon>
        <taxon>Astigmata</taxon>
        <taxon>Psoroptidia</taxon>
        <taxon>Analgoidea</taxon>
        <taxon>Pyroglyphidae</taxon>
        <taxon>Dermatophagoidinae</taxon>
        <taxon>Dermatophagoides</taxon>
    </lineage>
</organism>
<name>A0A922L0I1_DERFA</name>
<accession>A0A922L0I1</accession>
<sequence>MHTGGGGSNGNGNGNGGGGIVLFFPSTSSSSMMIMIIGDKFITFHISFNSIEFDSINQNKSYQVKCLSNLPTDTTTKKY</sequence>
<dbReference type="Proteomes" id="UP000790347">
    <property type="component" value="Unassembled WGS sequence"/>
</dbReference>
<reference evidence="2" key="2">
    <citation type="journal article" date="2022" name="Res Sq">
        <title>Comparative Genomics Reveals Insights into the Divergent Evolution of Astigmatic Mites and Household Pest Adaptations.</title>
        <authorList>
            <person name="Xiong Q."/>
            <person name="Wan A.T.-Y."/>
            <person name="Liu X.-Y."/>
            <person name="Fung C.S.-H."/>
            <person name="Xiao X."/>
            <person name="Malainual N."/>
            <person name="Hou J."/>
            <person name="Wang L."/>
            <person name="Wang M."/>
            <person name="Yang K."/>
            <person name="Cui Y."/>
            <person name="Leung E."/>
            <person name="Nong W."/>
            <person name="Shin S.-K."/>
            <person name="Au S."/>
            <person name="Jeong K.Y."/>
            <person name="Chew F.T."/>
            <person name="Hui J."/>
            <person name="Leung T.F."/>
            <person name="Tungtrongchitr A."/>
            <person name="Zhong N."/>
            <person name="Liu Z."/>
            <person name="Tsui S."/>
        </authorList>
    </citation>
    <scope>NUCLEOTIDE SEQUENCE</scope>
    <source>
        <strain evidence="2">Derf</strain>
        <tissue evidence="2">Whole organism</tissue>
    </source>
</reference>
<dbReference type="AlphaFoldDB" id="A0A922L0I1"/>
<dbReference type="EMBL" id="ASGP02000007">
    <property type="protein sequence ID" value="KAH9497417.1"/>
    <property type="molecule type" value="Genomic_DNA"/>
</dbReference>
<gene>
    <name evidence="2" type="ORF">DERF_013409</name>
</gene>
<keyword evidence="1" id="KW-0812">Transmembrane</keyword>
<evidence type="ECO:0000313" key="2">
    <source>
        <dbReference type="EMBL" id="KAH9497417.1"/>
    </source>
</evidence>
<keyword evidence="1" id="KW-0472">Membrane</keyword>
<evidence type="ECO:0000256" key="1">
    <source>
        <dbReference type="SAM" id="Phobius"/>
    </source>
</evidence>
<proteinExistence type="predicted"/>
<keyword evidence="3" id="KW-1185">Reference proteome</keyword>
<evidence type="ECO:0000313" key="3">
    <source>
        <dbReference type="Proteomes" id="UP000790347"/>
    </source>
</evidence>
<keyword evidence="1" id="KW-1133">Transmembrane helix</keyword>
<comment type="caution">
    <text evidence="2">The sequence shown here is derived from an EMBL/GenBank/DDBJ whole genome shotgun (WGS) entry which is preliminary data.</text>
</comment>
<reference evidence="2" key="1">
    <citation type="submission" date="2013-05" db="EMBL/GenBank/DDBJ databases">
        <authorList>
            <person name="Yim A.K.Y."/>
            <person name="Chan T.F."/>
            <person name="Ji K.M."/>
            <person name="Liu X.Y."/>
            <person name="Zhou J.W."/>
            <person name="Li R.Q."/>
            <person name="Yang K.Y."/>
            <person name="Li J."/>
            <person name="Li M."/>
            <person name="Law P.T.W."/>
            <person name="Wu Y.L."/>
            <person name="Cai Z.L."/>
            <person name="Qin H."/>
            <person name="Bao Y."/>
            <person name="Leung R.K.K."/>
            <person name="Ng P.K.S."/>
            <person name="Zou J."/>
            <person name="Zhong X.J."/>
            <person name="Ran P.X."/>
            <person name="Zhong N.S."/>
            <person name="Liu Z.G."/>
            <person name="Tsui S.K.W."/>
        </authorList>
    </citation>
    <scope>NUCLEOTIDE SEQUENCE</scope>
    <source>
        <strain evidence="2">Derf</strain>
        <tissue evidence="2">Whole organism</tissue>
    </source>
</reference>
<protein>
    <submittedName>
        <fullName evidence="2">Uncharacterized protein</fullName>
    </submittedName>
</protein>